<evidence type="ECO:0000313" key="2">
    <source>
        <dbReference type="EMBL" id="KAK7461506.1"/>
    </source>
</evidence>
<dbReference type="EMBL" id="JBANRG010000013">
    <property type="protein sequence ID" value="KAK7461506.1"/>
    <property type="molecule type" value="Genomic_DNA"/>
</dbReference>
<dbReference type="Proteomes" id="UP001498398">
    <property type="component" value="Unassembled WGS sequence"/>
</dbReference>
<keyword evidence="3" id="KW-1185">Reference proteome</keyword>
<evidence type="ECO:0000256" key="1">
    <source>
        <dbReference type="SAM" id="MobiDB-lite"/>
    </source>
</evidence>
<sequence length="165" mass="18669">MRDYSHSDHDCDAGIEDRRAREINLETLRETARLSSVPHLAQAAGLALSILDLAEKAQANKEELYSLGDQCIALVYIIQRSLERHPDGDQIPSELQREPSTPTPSSNVYFFRDAPNASISGPFTVNYVTGNQHVFYDPNRFRVVDSREYYDTSRMNSENQSSSNE</sequence>
<organism evidence="2 3">
    <name type="scientific">Marasmiellus scandens</name>
    <dbReference type="NCBI Taxonomy" id="2682957"/>
    <lineage>
        <taxon>Eukaryota</taxon>
        <taxon>Fungi</taxon>
        <taxon>Dikarya</taxon>
        <taxon>Basidiomycota</taxon>
        <taxon>Agaricomycotina</taxon>
        <taxon>Agaricomycetes</taxon>
        <taxon>Agaricomycetidae</taxon>
        <taxon>Agaricales</taxon>
        <taxon>Marasmiineae</taxon>
        <taxon>Omphalotaceae</taxon>
        <taxon>Marasmiellus</taxon>
    </lineage>
</organism>
<dbReference type="CDD" id="cd21037">
    <property type="entry name" value="MLKL_NTD"/>
    <property type="match status" value="1"/>
</dbReference>
<name>A0ABR1JI10_9AGAR</name>
<proteinExistence type="predicted"/>
<accession>A0ABR1JI10</accession>
<reference evidence="2 3" key="1">
    <citation type="submission" date="2024-01" db="EMBL/GenBank/DDBJ databases">
        <title>A draft genome for the cacao thread blight pathogen Marasmiellus scandens.</title>
        <authorList>
            <person name="Baruah I.K."/>
            <person name="Leung J."/>
            <person name="Bukari Y."/>
            <person name="Amoako-Attah I."/>
            <person name="Meinhardt L.W."/>
            <person name="Bailey B.A."/>
            <person name="Cohen S.P."/>
        </authorList>
    </citation>
    <scope>NUCLEOTIDE SEQUENCE [LARGE SCALE GENOMIC DNA]</scope>
    <source>
        <strain evidence="2 3">GH-19</strain>
    </source>
</reference>
<dbReference type="InterPro" id="IPR059179">
    <property type="entry name" value="MLKL-like_MCAfunc"/>
</dbReference>
<gene>
    <name evidence="2" type="ORF">VKT23_008679</name>
</gene>
<protein>
    <submittedName>
        <fullName evidence="2">Uncharacterized protein</fullName>
    </submittedName>
</protein>
<comment type="caution">
    <text evidence="2">The sequence shown here is derived from an EMBL/GenBank/DDBJ whole genome shotgun (WGS) entry which is preliminary data.</text>
</comment>
<evidence type="ECO:0000313" key="3">
    <source>
        <dbReference type="Proteomes" id="UP001498398"/>
    </source>
</evidence>
<feature type="region of interest" description="Disordered" evidence="1">
    <location>
        <begin position="87"/>
        <end position="106"/>
    </location>
</feature>